<evidence type="ECO:0000313" key="2">
    <source>
        <dbReference type="Proteomes" id="UP000475265"/>
    </source>
</evidence>
<protein>
    <submittedName>
        <fullName evidence="1">Uncharacterized protein</fullName>
    </submittedName>
</protein>
<dbReference type="RefSeq" id="WP_163910257.1">
    <property type="nucleotide sequence ID" value="NZ_JAAAXX010000001.1"/>
</dbReference>
<proteinExistence type="predicted"/>
<reference evidence="1 2" key="1">
    <citation type="submission" date="2019-12" db="EMBL/GenBank/DDBJ databases">
        <title>Endophytic bacteria associated with Panax ginseng seedlings.</title>
        <authorList>
            <person name="Park J.M."/>
            <person name="Shin R."/>
            <person name="Jo S.H."/>
        </authorList>
    </citation>
    <scope>NUCLEOTIDE SEQUENCE [LARGE SCALE GENOMIC DNA]</scope>
    <source>
        <strain evidence="1 2">PgKB32</strain>
    </source>
</reference>
<dbReference type="Proteomes" id="UP000475265">
    <property type="component" value="Unassembled WGS sequence"/>
</dbReference>
<comment type="caution">
    <text evidence="1">The sequence shown here is derived from an EMBL/GenBank/DDBJ whole genome shotgun (WGS) entry which is preliminary data.</text>
</comment>
<dbReference type="EMBL" id="JAAAXX010000001">
    <property type="protein sequence ID" value="KAF2395320.1"/>
    <property type="molecule type" value="Genomic_DNA"/>
</dbReference>
<gene>
    <name evidence="1" type="ORF">FX983_03304</name>
</gene>
<organism evidence="1 2">
    <name type="scientific">Pseudomonas frederiksbergensis</name>
    <dbReference type="NCBI Taxonomy" id="104087"/>
    <lineage>
        <taxon>Bacteria</taxon>
        <taxon>Pseudomonadati</taxon>
        <taxon>Pseudomonadota</taxon>
        <taxon>Gammaproteobacteria</taxon>
        <taxon>Pseudomonadales</taxon>
        <taxon>Pseudomonadaceae</taxon>
        <taxon>Pseudomonas</taxon>
    </lineage>
</organism>
<accession>A0A6L5C416</accession>
<name>A0A6L5C416_9PSED</name>
<evidence type="ECO:0000313" key="1">
    <source>
        <dbReference type="EMBL" id="KAF2395320.1"/>
    </source>
</evidence>
<dbReference type="AlphaFoldDB" id="A0A6L5C416"/>
<sequence>MSSAALKSECSFSDPTELFSANLEDGSNFVATVTELRSSTTPGLGDVYVVLATDRRVATRTFTITFSKDIPATIGKITDDDDETSLIYNNYENLDNPTLQKARTGTIQYALDSGTKRFHGSFNADIDKSDGSGTYLCRGHFDTILSE</sequence>